<name>A0A076PR48_COMTE</name>
<organism evidence="4 5">
    <name type="scientific">Comamonas testosteroni TK102</name>
    <dbReference type="NCBI Taxonomy" id="1392005"/>
    <lineage>
        <taxon>Bacteria</taxon>
        <taxon>Pseudomonadati</taxon>
        <taxon>Pseudomonadota</taxon>
        <taxon>Betaproteobacteria</taxon>
        <taxon>Burkholderiales</taxon>
        <taxon>Comamonadaceae</taxon>
        <taxon>Comamonas</taxon>
    </lineage>
</organism>
<dbReference type="NCBIfam" id="TIGR01262">
    <property type="entry name" value="maiA"/>
    <property type="match status" value="1"/>
</dbReference>
<evidence type="ECO:0000313" key="5">
    <source>
        <dbReference type="Proteomes" id="UP000028782"/>
    </source>
</evidence>
<dbReference type="HOGENOM" id="CLU_011226_20_1_4"/>
<feature type="domain" description="GST N-terminal" evidence="2">
    <location>
        <begin position="39"/>
        <end position="121"/>
    </location>
</feature>
<dbReference type="SFLD" id="SFLDG00358">
    <property type="entry name" value="Main_(cytGST)"/>
    <property type="match status" value="1"/>
</dbReference>
<evidence type="ECO:0000259" key="3">
    <source>
        <dbReference type="PROSITE" id="PS50405"/>
    </source>
</evidence>
<dbReference type="Proteomes" id="UP000028782">
    <property type="component" value="Chromosome"/>
</dbReference>
<dbReference type="InterPro" id="IPR010987">
    <property type="entry name" value="Glutathione-S-Trfase_C-like"/>
</dbReference>
<comment type="similarity">
    <text evidence="1">Belongs to the GST superfamily. Zeta family.</text>
</comment>
<accession>A0A076PR48</accession>
<dbReference type="CDD" id="cd03191">
    <property type="entry name" value="GST_C_Zeta"/>
    <property type="match status" value="1"/>
</dbReference>
<dbReference type="InterPro" id="IPR036249">
    <property type="entry name" value="Thioredoxin-like_sf"/>
</dbReference>
<evidence type="ECO:0000259" key="2">
    <source>
        <dbReference type="PROSITE" id="PS50404"/>
    </source>
</evidence>
<dbReference type="PANTHER" id="PTHR42673">
    <property type="entry name" value="MALEYLACETOACETATE ISOMERASE"/>
    <property type="match status" value="1"/>
</dbReference>
<dbReference type="AlphaFoldDB" id="A0A076PR48"/>
<dbReference type="InterPro" id="IPR034330">
    <property type="entry name" value="GST_Zeta_C"/>
</dbReference>
<dbReference type="GO" id="GO:0006749">
    <property type="term" value="P:glutathione metabolic process"/>
    <property type="evidence" value="ECO:0007669"/>
    <property type="project" value="TreeGrafter"/>
</dbReference>
<dbReference type="InterPro" id="IPR036282">
    <property type="entry name" value="Glutathione-S-Trfase_C_sf"/>
</dbReference>
<dbReference type="SUPFAM" id="SSF47616">
    <property type="entry name" value="GST C-terminal domain-like"/>
    <property type="match status" value="1"/>
</dbReference>
<dbReference type="InterPro" id="IPR034333">
    <property type="entry name" value="GST_Zeta_N"/>
</dbReference>
<dbReference type="Gene3D" id="3.40.30.10">
    <property type="entry name" value="Glutaredoxin"/>
    <property type="match status" value="1"/>
</dbReference>
<dbReference type="GO" id="GO:0016034">
    <property type="term" value="F:maleylacetoacetate isomerase activity"/>
    <property type="evidence" value="ECO:0007669"/>
    <property type="project" value="TreeGrafter"/>
</dbReference>
<dbReference type="Gene3D" id="1.20.1050.10">
    <property type="match status" value="1"/>
</dbReference>
<dbReference type="InterPro" id="IPR004045">
    <property type="entry name" value="Glutathione_S-Trfase_N"/>
</dbReference>
<dbReference type="GO" id="GO:0004364">
    <property type="term" value="F:glutathione transferase activity"/>
    <property type="evidence" value="ECO:0007669"/>
    <property type="project" value="TreeGrafter"/>
</dbReference>
<dbReference type="SUPFAM" id="SSF52833">
    <property type="entry name" value="Thioredoxin-like"/>
    <property type="match status" value="1"/>
</dbReference>
<proteinExistence type="inferred from homology"/>
<keyword evidence="4" id="KW-0413">Isomerase</keyword>
<dbReference type="Pfam" id="PF13409">
    <property type="entry name" value="GST_N_2"/>
    <property type="match status" value="1"/>
</dbReference>
<dbReference type="InterPro" id="IPR040079">
    <property type="entry name" value="Glutathione_S-Trfase"/>
</dbReference>
<gene>
    <name evidence="4" type="ORF">O987_15250</name>
</gene>
<feature type="domain" description="GST C-terminal" evidence="3">
    <location>
        <begin position="126"/>
        <end position="261"/>
    </location>
</feature>
<evidence type="ECO:0000256" key="1">
    <source>
        <dbReference type="ARBA" id="ARBA00010007"/>
    </source>
</evidence>
<evidence type="ECO:0000313" key="4">
    <source>
        <dbReference type="EMBL" id="AIJ47161.1"/>
    </source>
</evidence>
<dbReference type="CDD" id="cd03042">
    <property type="entry name" value="GST_N_Zeta"/>
    <property type="match status" value="1"/>
</dbReference>
<dbReference type="PROSITE" id="PS50404">
    <property type="entry name" value="GST_NTER"/>
    <property type="match status" value="1"/>
</dbReference>
<reference evidence="4 5" key="1">
    <citation type="journal article" date="2014" name="Genome Announc.">
        <title>Complete Genome Sequence of Polychlorinated Biphenyl Degrader Comamonas testosteroni TK102 (NBRC 109938).</title>
        <authorList>
            <person name="Fukuda K."/>
            <person name="Hosoyama A."/>
            <person name="Tsuchikane K."/>
            <person name="Ohji S."/>
            <person name="Yamazoe A."/>
            <person name="Fujita N."/>
            <person name="Shintani M."/>
            <person name="Kimbara K."/>
        </authorList>
    </citation>
    <scope>NUCLEOTIDE SEQUENCE [LARGE SCALE GENOMIC DNA]</scope>
    <source>
        <strain evidence="4">TK102</strain>
    </source>
</reference>
<sequence>MWQAVCHGAGAPAARRSSAFTYSGPRENASLRGSRYAGDIMKLHTYFRSSASYRVRIALQLKGLPYDSVPVHLVRGEQKAAAYASHVGDALVPTLVTDEGLWLTQSMAIIEYLDETHAQTPLLPADALGRAHVRALAQMVACEIHPLNNLRVLKYLVHQMGVGDEAKNGWYAHWVRSGLEAFERQLALLDAERKAAGLVPSTFCWGDTPTLAECCLVPQIYNAQRFNVNLDALPRLMGVVERCNALPAFKQAHPSACPDAE</sequence>
<dbReference type="PROSITE" id="PS50405">
    <property type="entry name" value="GST_CTER"/>
    <property type="match status" value="1"/>
</dbReference>
<dbReference type="SFLD" id="SFLDS00019">
    <property type="entry name" value="Glutathione_Transferase_(cytos"/>
    <property type="match status" value="1"/>
</dbReference>
<dbReference type="GO" id="GO:0006559">
    <property type="term" value="P:L-phenylalanine catabolic process"/>
    <property type="evidence" value="ECO:0007669"/>
    <property type="project" value="TreeGrafter"/>
</dbReference>
<dbReference type="InterPro" id="IPR005955">
    <property type="entry name" value="GST_Zeta"/>
</dbReference>
<dbReference type="PANTHER" id="PTHR42673:SF21">
    <property type="entry name" value="GLUTATHIONE S-TRANSFERASE YFCF"/>
    <property type="match status" value="1"/>
</dbReference>
<protein>
    <submittedName>
        <fullName evidence="4">Maleylacetoacetate isomerase</fullName>
    </submittedName>
</protein>
<dbReference type="KEGG" id="ctes:O987_15250"/>
<dbReference type="EMBL" id="CP006704">
    <property type="protein sequence ID" value="AIJ47161.1"/>
    <property type="molecule type" value="Genomic_DNA"/>
</dbReference>
<dbReference type="GO" id="GO:0005737">
    <property type="term" value="C:cytoplasm"/>
    <property type="evidence" value="ECO:0007669"/>
    <property type="project" value="InterPro"/>
</dbReference>